<evidence type="ECO:0000259" key="10">
    <source>
        <dbReference type="PROSITE" id="PS51202"/>
    </source>
</evidence>
<dbReference type="Pfam" id="PF00999">
    <property type="entry name" value="Na_H_Exchanger"/>
    <property type="match status" value="1"/>
</dbReference>
<feature type="transmembrane region" description="Helical" evidence="9">
    <location>
        <begin position="355"/>
        <end position="372"/>
    </location>
</feature>
<feature type="transmembrane region" description="Helical" evidence="9">
    <location>
        <begin position="268"/>
        <end position="287"/>
    </location>
</feature>
<dbReference type="PANTHER" id="PTHR32507:SF7">
    <property type="entry name" value="K(+)_H(+) ANTIPORTER NHAP2"/>
    <property type="match status" value="1"/>
</dbReference>
<dbReference type="NCBIfam" id="NF003716">
    <property type="entry name" value="PRK05326.1-3"/>
    <property type="match status" value="1"/>
</dbReference>
<evidence type="ECO:0000256" key="3">
    <source>
        <dbReference type="ARBA" id="ARBA00022449"/>
    </source>
</evidence>
<evidence type="ECO:0000313" key="12">
    <source>
        <dbReference type="Proteomes" id="UP000463857"/>
    </source>
</evidence>
<feature type="transmembrane region" description="Helical" evidence="9">
    <location>
        <begin position="85"/>
        <end position="111"/>
    </location>
</feature>
<evidence type="ECO:0000256" key="7">
    <source>
        <dbReference type="ARBA" id="ARBA00023065"/>
    </source>
</evidence>
<dbReference type="InterPro" id="IPR006153">
    <property type="entry name" value="Cation/H_exchanger_TM"/>
</dbReference>
<dbReference type="Gene3D" id="1.20.1530.20">
    <property type="match status" value="1"/>
</dbReference>
<dbReference type="PANTHER" id="PTHR32507">
    <property type="entry name" value="NA(+)/H(+) ANTIPORTER 1"/>
    <property type="match status" value="1"/>
</dbReference>
<dbReference type="Gene3D" id="3.30.70.1450">
    <property type="entry name" value="Regulator of K+ conductance, C-terminal domain"/>
    <property type="match status" value="1"/>
</dbReference>
<feature type="transmembrane region" description="Helical" evidence="9">
    <location>
        <begin position="293"/>
        <end position="317"/>
    </location>
</feature>
<dbReference type="GO" id="GO:1902600">
    <property type="term" value="P:proton transmembrane transport"/>
    <property type="evidence" value="ECO:0007669"/>
    <property type="project" value="InterPro"/>
</dbReference>
<evidence type="ECO:0000313" key="11">
    <source>
        <dbReference type="EMBL" id="QHB99130.1"/>
    </source>
</evidence>
<keyword evidence="6 9" id="KW-1133">Transmembrane helix</keyword>
<dbReference type="Proteomes" id="UP000463857">
    <property type="component" value="Chromosome"/>
</dbReference>
<gene>
    <name evidence="11" type="ORF">EK0264_01715</name>
</gene>
<keyword evidence="2" id="KW-0813">Transport</keyword>
<evidence type="ECO:0000256" key="9">
    <source>
        <dbReference type="SAM" id="Phobius"/>
    </source>
</evidence>
<evidence type="ECO:0000256" key="2">
    <source>
        <dbReference type="ARBA" id="ARBA00022448"/>
    </source>
</evidence>
<dbReference type="NCBIfam" id="NF003715">
    <property type="entry name" value="PRK05326.1-2"/>
    <property type="match status" value="1"/>
</dbReference>
<feature type="transmembrane region" description="Helical" evidence="9">
    <location>
        <begin position="33"/>
        <end position="51"/>
    </location>
</feature>
<keyword evidence="3" id="KW-0050">Antiport</keyword>
<dbReference type="InParanoid" id="A0A7L4YI28"/>
<dbReference type="AlphaFoldDB" id="A0A7L4YI28"/>
<comment type="subcellular location">
    <subcellularLocation>
        <location evidence="1">Cell membrane</location>
        <topology evidence="1">Multi-pass membrane protein</topology>
    </subcellularLocation>
</comment>
<dbReference type="EMBL" id="CP047156">
    <property type="protein sequence ID" value="QHB99130.1"/>
    <property type="molecule type" value="Genomic_DNA"/>
</dbReference>
<reference evidence="11 12" key="1">
    <citation type="journal article" date="2018" name="Int. J. Syst. Evol. Microbiol.">
        <title>Epidermidibacterium keratini gen. nov., sp. nov., a member of the family Sporichthyaceae, isolated from keratin epidermis.</title>
        <authorList>
            <person name="Lee D.G."/>
            <person name="Trujillo M.E."/>
            <person name="Kang S."/>
            <person name="Nam J.J."/>
            <person name="Kim Y.J."/>
        </authorList>
    </citation>
    <scope>NUCLEOTIDE SEQUENCE [LARGE SCALE GENOMIC DNA]</scope>
    <source>
        <strain evidence="11 12">EPI-7</strain>
    </source>
</reference>
<evidence type="ECO:0000256" key="1">
    <source>
        <dbReference type="ARBA" id="ARBA00004651"/>
    </source>
</evidence>
<keyword evidence="4" id="KW-1003">Cell membrane</keyword>
<dbReference type="InterPro" id="IPR006037">
    <property type="entry name" value="RCK_C"/>
</dbReference>
<dbReference type="InterPro" id="IPR038770">
    <property type="entry name" value="Na+/solute_symporter_sf"/>
</dbReference>
<feature type="domain" description="RCK C-terminal" evidence="10">
    <location>
        <begin position="397"/>
        <end position="479"/>
    </location>
</feature>
<dbReference type="Pfam" id="PF02080">
    <property type="entry name" value="TrkA_C"/>
    <property type="match status" value="1"/>
</dbReference>
<dbReference type="PROSITE" id="PS51202">
    <property type="entry name" value="RCK_C"/>
    <property type="match status" value="1"/>
</dbReference>
<dbReference type="GO" id="GO:0006813">
    <property type="term" value="P:potassium ion transport"/>
    <property type="evidence" value="ECO:0007669"/>
    <property type="project" value="InterPro"/>
</dbReference>
<feature type="transmembrane region" description="Helical" evidence="9">
    <location>
        <begin position="178"/>
        <end position="204"/>
    </location>
</feature>
<dbReference type="RefSeq" id="WP_159542304.1">
    <property type="nucleotide sequence ID" value="NZ_CP047156.1"/>
</dbReference>
<accession>A0A7L4YI28</accession>
<evidence type="ECO:0000256" key="8">
    <source>
        <dbReference type="ARBA" id="ARBA00023136"/>
    </source>
</evidence>
<feature type="transmembrane region" description="Helical" evidence="9">
    <location>
        <begin position="117"/>
        <end position="137"/>
    </location>
</feature>
<keyword evidence="5 9" id="KW-0812">Transmembrane</keyword>
<keyword evidence="12" id="KW-1185">Reference proteome</keyword>
<organism evidence="11 12">
    <name type="scientific">Epidermidibacterium keratini</name>
    <dbReference type="NCBI Taxonomy" id="1891644"/>
    <lineage>
        <taxon>Bacteria</taxon>
        <taxon>Bacillati</taxon>
        <taxon>Actinomycetota</taxon>
        <taxon>Actinomycetes</taxon>
        <taxon>Sporichthyales</taxon>
        <taxon>Sporichthyaceae</taxon>
        <taxon>Epidermidibacterium</taxon>
    </lineage>
</organism>
<dbReference type="OrthoDB" id="9810759at2"/>
<keyword evidence="8 9" id="KW-0472">Membrane</keyword>
<evidence type="ECO:0000256" key="6">
    <source>
        <dbReference type="ARBA" id="ARBA00022989"/>
    </source>
</evidence>
<proteinExistence type="predicted"/>
<keyword evidence="7" id="KW-0406">Ion transport</keyword>
<evidence type="ECO:0000256" key="4">
    <source>
        <dbReference type="ARBA" id="ARBA00022475"/>
    </source>
</evidence>
<dbReference type="GO" id="GO:0005886">
    <property type="term" value="C:plasma membrane"/>
    <property type="evidence" value="ECO:0007669"/>
    <property type="project" value="UniProtKB-SubCell"/>
</dbReference>
<dbReference type="KEGG" id="eke:EK0264_01715"/>
<dbReference type="SUPFAM" id="SSF116726">
    <property type="entry name" value="TrkA C-terminal domain-like"/>
    <property type="match status" value="1"/>
</dbReference>
<protein>
    <submittedName>
        <fullName evidence="11">Potassium/proton antiporter</fullName>
    </submittedName>
</protein>
<feature type="transmembrane region" description="Helical" evidence="9">
    <location>
        <begin position="329"/>
        <end position="349"/>
    </location>
</feature>
<sequence>MSLTVSLLIGTAVLLLAIFAVKASTYLGLPSLLIYLGFGVLLGSSGFGIDFSDVELAQQLGTIALAVILAEGGLTTNWASVRPHLALGIALSTVAVVVSVGVMAAFMILVLGMPWQLAVVTGAIISSTDAAAVFSVLRSLGLPRRITSALELESGLNDAPVILLVMFLSVPMDQIQPWWQIALTIAFELAVGTVLGVLVGYAAVWLLRRGALPSSGLYPLLAMGFLLLSYTLATVAHASGFLAAYAAGVVLGNANLPYKRAVVGFAEGLAWLAQIGLFVMLGLLVFPEQIPEVIVPAVLIGLVLLFVARPLSVMIAASPLRVPLRAQLFFSWAGLRGAVPIVLATIPIANGLDGGWAVLHLVFVLVVIFTLVQGTTLPAVARALGLAGRETTRDLEVEVAVLDEMAADLMTVDVADDSKLHGVYVADLRLPDPSAVSLVVRDGAAFVPSPQTRIRAGDQLLIVATSEVREAAQARLRAVARSGRLAQWRGDRGDEQ</sequence>
<dbReference type="GO" id="GO:0008324">
    <property type="term" value="F:monoatomic cation transmembrane transporter activity"/>
    <property type="evidence" value="ECO:0007669"/>
    <property type="project" value="InterPro"/>
</dbReference>
<name>A0A7L4YI28_9ACTN</name>
<dbReference type="InterPro" id="IPR036721">
    <property type="entry name" value="RCK_C_sf"/>
</dbReference>
<dbReference type="GO" id="GO:0015297">
    <property type="term" value="F:antiporter activity"/>
    <property type="evidence" value="ECO:0007669"/>
    <property type="project" value="UniProtKB-KW"/>
</dbReference>
<evidence type="ECO:0000256" key="5">
    <source>
        <dbReference type="ARBA" id="ARBA00022692"/>
    </source>
</evidence>